<dbReference type="Gene3D" id="3.40.50.1110">
    <property type="entry name" value="SGNH hydrolase"/>
    <property type="match status" value="1"/>
</dbReference>
<dbReference type="SUPFAM" id="SSF52266">
    <property type="entry name" value="SGNH hydrolase"/>
    <property type="match status" value="1"/>
</dbReference>
<dbReference type="GO" id="GO:0016788">
    <property type="term" value="F:hydrolase activity, acting on ester bonds"/>
    <property type="evidence" value="ECO:0007669"/>
    <property type="project" value="UniProtKB-ARBA"/>
</dbReference>
<gene>
    <name evidence="5" type="ORF">ZBT109_0214</name>
</gene>
<evidence type="ECO:0000259" key="4">
    <source>
        <dbReference type="Pfam" id="PF22753"/>
    </source>
</evidence>
<proteinExistence type="predicted"/>
<dbReference type="Gene3D" id="2.60.120.1360">
    <property type="match status" value="1"/>
</dbReference>
<dbReference type="AlphaFoldDB" id="A0A348HBL0"/>
<dbReference type="Proteomes" id="UP000267342">
    <property type="component" value="Chromosome"/>
</dbReference>
<dbReference type="Pfam" id="PF22753">
    <property type="entry name" value="Ape1_N"/>
    <property type="match status" value="1"/>
</dbReference>
<feature type="region of interest" description="Disordered" evidence="1">
    <location>
        <begin position="29"/>
        <end position="56"/>
    </location>
</feature>
<dbReference type="CDD" id="cd01825">
    <property type="entry name" value="SGNH_hydrolase_peri1"/>
    <property type="match status" value="1"/>
</dbReference>
<feature type="chain" id="PRO_5016939240" evidence="2">
    <location>
        <begin position="27"/>
        <end position="408"/>
    </location>
</feature>
<dbReference type="PROSITE" id="PS51257">
    <property type="entry name" value="PROKAR_LIPOPROTEIN"/>
    <property type="match status" value="1"/>
</dbReference>
<dbReference type="KEGG" id="zpl:ZBT109_0214"/>
<feature type="domain" description="SGNH hydrolase-type esterase" evidence="3">
    <location>
        <begin position="246"/>
        <end position="390"/>
    </location>
</feature>
<feature type="domain" description="Peptidoglycan O-acetylesterase N-terminal" evidence="4">
    <location>
        <begin position="102"/>
        <end position="215"/>
    </location>
</feature>
<feature type="signal peptide" evidence="2">
    <location>
        <begin position="1"/>
        <end position="26"/>
    </location>
</feature>
<keyword evidence="6" id="KW-1185">Reference proteome</keyword>
<evidence type="ECO:0000259" key="3">
    <source>
        <dbReference type="Pfam" id="PF13472"/>
    </source>
</evidence>
<dbReference type="STRING" id="1123510.GCA_000620025_02615"/>
<dbReference type="InterPro" id="IPR036514">
    <property type="entry name" value="SGNH_hydro_sf"/>
</dbReference>
<name>A0A348HBL0_9GAMM</name>
<feature type="region of interest" description="Disordered" evidence="1">
    <location>
        <begin position="136"/>
        <end position="155"/>
    </location>
</feature>
<dbReference type="InterPro" id="IPR055041">
    <property type="entry name" value="Ape1_N"/>
</dbReference>
<dbReference type="Pfam" id="PF13472">
    <property type="entry name" value="Lipase_GDSL_2"/>
    <property type="match status" value="1"/>
</dbReference>
<keyword evidence="2" id="KW-0732">Signal</keyword>
<evidence type="ECO:0000256" key="1">
    <source>
        <dbReference type="SAM" id="MobiDB-lite"/>
    </source>
</evidence>
<feature type="compositionally biased region" description="Low complexity" evidence="1">
    <location>
        <begin position="34"/>
        <end position="47"/>
    </location>
</feature>
<evidence type="ECO:0000256" key="2">
    <source>
        <dbReference type="SAM" id="SignalP"/>
    </source>
</evidence>
<sequence length="408" mass="45152">MTHPTRRLAPLLTLIALLAGCQQVSAEAKVRPASSSRTSASSPHSDSLLATNGEPNLNRLTQKLRNARQRSVHIVQFGDSHTAADFFSGQLRSRLQQRFGNGGIGFVSPLGLPGQRYGNIALRSTSRDWTLATSRRDERPDFPLGGSVAQPKGNNRTVALEPFTPVAGKSRVRLLYNSERQNTLIGASGQDRRVIALPPTKSKWGFSYPINLALPASLSLASSAMGTRIGGWYLDGPEQGVILSTLGSNGASLSLMDRWQDGWQSQLRAIQPDMVILAYGTNEAFNDTLNLNDYRSLLQQRIRQIRREMPDAVILLVGPSDSMKDRSGNSCGKPTMLDSVIRIQQDVARTEHTLYWDWRRQMGGECSIRTWQARGDARPDFVHLTRPGYENSANRLYQDLMQALKLTP</sequence>
<reference evidence="5 6" key="1">
    <citation type="submission" date="2018-09" db="EMBL/GenBank/DDBJ databases">
        <title>Zymobacter palmae IAM14233 (=T109) whole genome analysis.</title>
        <authorList>
            <person name="Yanase H."/>
        </authorList>
    </citation>
    <scope>NUCLEOTIDE SEQUENCE [LARGE SCALE GENOMIC DNA]</scope>
    <source>
        <strain evidence="5 6">IAM14233</strain>
    </source>
</reference>
<evidence type="ECO:0000313" key="5">
    <source>
        <dbReference type="EMBL" id="BBG29012.1"/>
    </source>
</evidence>
<organism evidence="5 6">
    <name type="scientific">Zymobacter palmae</name>
    <dbReference type="NCBI Taxonomy" id="33074"/>
    <lineage>
        <taxon>Bacteria</taxon>
        <taxon>Pseudomonadati</taxon>
        <taxon>Pseudomonadota</taxon>
        <taxon>Gammaproteobacteria</taxon>
        <taxon>Oceanospirillales</taxon>
        <taxon>Halomonadaceae</taxon>
        <taxon>Zymobacter group</taxon>
        <taxon>Zymobacter</taxon>
    </lineage>
</organism>
<dbReference type="RefSeq" id="WP_038278749.1">
    <property type="nucleotide sequence ID" value="NZ_AP018933.1"/>
</dbReference>
<dbReference type="EMBL" id="AP018933">
    <property type="protein sequence ID" value="BBG29012.1"/>
    <property type="molecule type" value="Genomic_DNA"/>
</dbReference>
<dbReference type="InterPro" id="IPR013830">
    <property type="entry name" value="SGNH_hydro"/>
</dbReference>
<protein>
    <submittedName>
        <fullName evidence="5">Lysophospholipase L1 and related esterases</fullName>
    </submittedName>
</protein>
<accession>A0A348HBL0</accession>
<evidence type="ECO:0000313" key="6">
    <source>
        <dbReference type="Proteomes" id="UP000267342"/>
    </source>
</evidence>